<dbReference type="Proteomes" id="UP000812287">
    <property type="component" value="Unassembled WGS sequence"/>
</dbReference>
<organism evidence="2 3">
    <name type="scientific">Guyanagaster necrorhizus</name>
    <dbReference type="NCBI Taxonomy" id="856835"/>
    <lineage>
        <taxon>Eukaryota</taxon>
        <taxon>Fungi</taxon>
        <taxon>Dikarya</taxon>
        <taxon>Basidiomycota</taxon>
        <taxon>Agaricomycotina</taxon>
        <taxon>Agaricomycetes</taxon>
        <taxon>Agaricomycetidae</taxon>
        <taxon>Agaricales</taxon>
        <taxon>Marasmiineae</taxon>
        <taxon>Physalacriaceae</taxon>
        <taxon>Guyanagaster</taxon>
    </lineage>
</organism>
<name>A0A9P7W5T9_9AGAR</name>
<dbReference type="AlphaFoldDB" id="A0A9P7W5T9"/>
<accession>A0A9P7W5T9</accession>
<proteinExistence type="predicted"/>
<dbReference type="EMBL" id="MU250524">
    <property type="protein sequence ID" value="KAG7451811.1"/>
    <property type="molecule type" value="Genomic_DNA"/>
</dbReference>
<dbReference type="RefSeq" id="XP_043045311.1">
    <property type="nucleotide sequence ID" value="XM_043178715.1"/>
</dbReference>
<sequence>MSRAKFTMCKAKTNEHDQQPQLMILNKKPDLNSRLTPHLKRTTDVDSCGHAELSTALPKKPTSPFAAPRRAGPTFNTRHRDHDSAALRFCWMLSWRSKFAYWEFRAAPNPLQDLNLDHSVSRRSSTADEMVYKDDQESDEGRGIRLEYFASVEARYFLHPTRIECDI</sequence>
<evidence type="ECO:0000313" key="2">
    <source>
        <dbReference type="EMBL" id="KAG7451811.1"/>
    </source>
</evidence>
<gene>
    <name evidence="2" type="ORF">BT62DRAFT_1071024</name>
</gene>
<reference evidence="2" key="1">
    <citation type="submission" date="2020-11" db="EMBL/GenBank/DDBJ databases">
        <title>Adaptations for nitrogen fixation in a non-lichenized fungal sporocarp promotes dispersal by wood-feeding termites.</title>
        <authorList>
            <consortium name="DOE Joint Genome Institute"/>
            <person name="Koch R.A."/>
            <person name="Yoon G."/>
            <person name="Arayal U."/>
            <person name="Lail K."/>
            <person name="Amirebrahimi M."/>
            <person name="Labutti K."/>
            <person name="Lipzen A."/>
            <person name="Riley R."/>
            <person name="Barry K."/>
            <person name="Henrissat B."/>
            <person name="Grigoriev I.V."/>
            <person name="Herr J.R."/>
            <person name="Aime M.C."/>
        </authorList>
    </citation>
    <scope>NUCLEOTIDE SEQUENCE</scope>
    <source>
        <strain evidence="2">MCA 3950</strain>
    </source>
</reference>
<feature type="region of interest" description="Disordered" evidence="1">
    <location>
        <begin position="54"/>
        <end position="77"/>
    </location>
</feature>
<evidence type="ECO:0000313" key="3">
    <source>
        <dbReference type="Proteomes" id="UP000812287"/>
    </source>
</evidence>
<comment type="caution">
    <text evidence="2">The sequence shown here is derived from an EMBL/GenBank/DDBJ whole genome shotgun (WGS) entry which is preliminary data.</text>
</comment>
<evidence type="ECO:0000256" key="1">
    <source>
        <dbReference type="SAM" id="MobiDB-lite"/>
    </source>
</evidence>
<keyword evidence="3" id="KW-1185">Reference proteome</keyword>
<protein>
    <submittedName>
        <fullName evidence="2">Uncharacterized protein</fullName>
    </submittedName>
</protein>
<dbReference type="GeneID" id="66101009"/>